<feature type="transmembrane region" description="Helical" evidence="1">
    <location>
        <begin position="142"/>
        <end position="160"/>
    </location>
</feature>
<keyword evidence="3" id="KW-1185">Reference proteome</keyword>
<evidence type="ECO:0000313" key="3">
    <source>
        <dbReference type="Proteomes" id="UP000611640"/>
    </source>
</evidence>
<dbReference type="EMBL" id="AP023355">
    <property type="protein sequence ID" value="BCJ39027.1"/>
    <property type="molecule type" value="Genomic_DNA"/>
</dbReference>
<keyword evidence="1" id="KW-0812">Transmembrane</keyword>
<keyword evidence="1" id="KW-0472">Membrane</keyword>
<dbReference type="RefSeq" id="WP_203964960.1">
    <property type="nucleotide sequence ID" value="NZ_AP023355.1"/>
</dbReference>
<dbReference type="AlphaFoldDB" id="A0A7R7DW77"/>
<protein>
    <submittedName>
        <fullName evidence="2">Uncharacterized protein</fullName>
    </submittedName>
</protein>
<feature type="transmembrane region" description="Helical" evidence="1">
    <location>
        <begin position="39"/>
        <end position="58"/>
    </location>
</feature>
<dbReference type="Proteomes" id="UP000611640">
    <property type="component" value="Chromosome"/>
</dbReference>
<keyword evidence="1" id="KW-1133">Transmembrane helix</keyword>
<feature type="transmembrane region" description="Helical" evidence="1">
    <location>
        <begin position="88"/>
        <end position="110"/>
    </location>
</feature>
<organism evidence="2 3">
    <name type="scientific">Actinocatenispora thailandica</name>
    <dbReference type="NCBI Taxonomy" id="227318"/>
    <lineage>
        <taxon>Bacteria</taxon>
        <taxon>Bacillati</taxon>
        <taxon>Actinomycetota</taxon>
        <taxon>Actinomycetes</taxon>
        <taxon>Micromonosporales</taxon>
        <taxon>Micromonosporaceae</taxon>
        <taxon>Actinocatenispora</taxon>
    </lineage>
</organism>
<dbReference type="KEGG" id="atl:Athai_65300"/>
<evidence type="ECO:0000256" key="1">
    <source>
        <dbReference type="SAM" id="Phobius"/>
    </source>
</evidence>
<feature type="transmembrane region" description="Helical" evidence="1">
    <location>
        <begin position="12"/>
        <end position="33"/>
    </location>
</feature>
<accession>A0A7R7DW77</accession>
<sequence>MSTGTVRNPGQVVGSLVAIVFGVVFVVVNSGGLAAPWPVLVRIAGLAVAAVLLVALLAGRRRPAPADTDRAGGGDGPGGSTFFGYRRFWLIVAAEAVALFAGLYVINGVLGHPEVAVAWIAVVVGVHFFGLGWAFRLGRFHLLGAAMTALGVAGFVLDAAGAGAPVVSLVSGVLSGVALFAAAGYSLVR</sequence>
<name>A0A7R7DW77_9ACTN</name>
<feature type="transmembrane region" description="Helical" evidence="1">
    <location>
        <begin position="116"/>
        <end position="135"/>
    </location>
</feature>
<gene>
    <name evidence="2" type="ORF">Athai_65300</name>
</gene>
<evidence type="ECO:0000313" key="2">
    <source>
        <dbReference type="EMBL" id="BCJ39027.1"/>
    </source>
</evidence>
<reference evidence="2 3" key="1">
    <citation type="submission" date="2020-08" db="EMBL/GenBank/DDBJ databases">
        <title>Whole genome shotgun sequence of Actinocatenispora thailandica NBRC 105041.</title>
        <authorList>
            <person name="Komaki H."/>
            <person name="Tamura T."/>
        </authorList>
    </citation>
    <scope>NUCLEOTIDE SEQUENCE [LARGE SCALE GENOMIC DNA]</scope>
    <source>
        <strain evidence="2 3">NBRC 105041</strain>
    </source>
</reference>
<proteinExistence type="predicted"/>
<feature type="transmembrane region" description="Helical" evidence="1">
    <location>
        <begin position="166"/>
        <end position="188"/>
    </location>
</feature>